<keyword evidence="3" id="KW-1185">Reference proteome</keyword>
<evidence type="ECO:0000313" key="2">
    <source>
        <dbReference type="EMBL" id="PHH62225.1"/>
    </source>
</evidence>
<dbReference type="OrthoDB" id="5427134at2759"/>
<reference evidence="2 3" key="1">
    <citation type="submission" date="2017-06" db="EMBL/GenBank/DDBJ databases">
        <title>Ant-infecting Ophiocordyceps genomes reveal a high diversity of potential behavioral manipulation genes and a possible major role for enterotoxins.</title>
        <authorList>
            <person name="De Bekker C."/>
            <person name="Evans H.C."/>
            <person name="Brachmann A."/>
            <person name="Hughes D.P."/>
        </authorList>
    </citation>
    <scope>NUCLEOTIDE SEQUENCE [LARGE SCALE GENOMIC DNA]</scope>
    <source>
        <strain evidence="2 3">Map64</strain>
    </source>
</reference>
<dbReference type="AlphaFoldDB" id="A0A2C5XY86"/>
<dbReference type="Proteomes" id="UP000226192">
    <property type="component" value="Unassembled WGS sequence"/>
</dbReference>
<feature type="compositionally biased region" description="Acidic residues" evidence="1">
    <location>
        <begin position="75"/>
        <end position="84"/>
    </location>
</feature>
<name>A0A2C5XY86_9HYPO</name>
<gene>
    <name evidence="2" type="ORF">CDD81_7352</name>
</gene>
<feature type="region of interest" description="Disordered" evidence="1">
    <location>
        <begin position="1"/>
        <end position="23"/>
    </location>
</feature>
<evidence type="ECO:0000313" key="3">
    <source>
        <dbReference type="Proteomes" id="UP000226192"/>
    </source>
</evidence>
<protein>
    <submittedName>
        <fullName evidence="2">Uncharacterized protein</fullName>
    </submittedName>
</protein>
<proteinExistence type="predicted"/>
<evidence type="ECO:0000256" key="1">
    <source>
        <dbReference type="SAM" id="MobiDB-lite"/>
    </source>
</evidence>
<accession>A0A2C5XY86</accession>
<organism evidence="2 3">
    <name type="scientific">Ophiocordyceps australis</name>
    <dbReference type="NCBI Taxonomy" id="1399860"/>
    <lineage>
        <taxon>Eukaryota</taxon>
        <taxon>Fungi</taxon>
        <taxon>Dikarya</taxon>
        <taxon>Ascomycota</taxon>
        <taxon>Pezizomycotina</taxon>
        <taxon>Sordariomycetes</taxon>
        <taxon>Hypocreomycetidae</taxon>
        <taxon>Hypocreales</taxon>
        <taxon>Ophiocordycipitaceae</taxon>
        <taxon>Ophiocordyceps</taxon>
    </lineage>
</organism>
<feature type="region of interest" description="Disordered" evidence="1">
    <location>
        <begin position="56"/>
        <end position="162"/>
    </location>
</feature>
<feature type="compositionally biased region" description="Basic and acidic residues" evidence="1">
    <location>
        <begin position="85"/>
        <end position="97"/>
    </location>
</feature>
<dbReference type="EMBL" id="NJET01000078">
    <property type="protein sequence ID" value="PHH62225.1"/>
    <property type="molecule type" value="Genomic_DNA"/>
</dbReference>
<sequence length="162" mass="17933">MPLGLSERQAQRGTTPFAYATPYSLGPQEMQTVRGHSLALTENALDEDEDELCAILYGSESESDESMIEQGGQDKDDESISDGDEPAHGRGDLEKNADQWQLPEDEPWPGIEDPNRPSSADNQDPEAIENDDSDNSSQPSEYPSTKDMWPDDCGAEFRIHED</sequence>
<feature type="compositionally biased region" description="Acidic residues" evidence="1">
    <location>
        <begin position="123"/>
        <end position="134"/>
    </location>
</feature>
<comment type="caution">
    <text evidence="2">The sequence shown here is derived from an EMBL/GenBank/DDBJ whole genome shotgun (WGS) entry which is preliminary data.</text>
</comment>
<dbReference type="STRING" id="1399860.A0A2C5XY86"/>